<evidence type="ECO:0000313" key="2">
    <source>
        <dbReference type="EMBL" id="EJW03755.1"/>
    </source>
</evidence>
<reference evidence="2 3" key="1">
    <citation type="submission" date="2011-08" db="EMBL/GenBank/DDBJ databases">
        <authorList>
            <person name="Liu Z.J."/>
            <person name="Shi F.L."/>
            <person name="Lu J.Q."/>
            <person name="Li M."/>
            <person name="Wang Z.L."/>
        </authorList>
    </citation>
    <scope>NUCLEOTIDE SEQUENCE [LARGE SCALE GENOMIC DNA]</scope>
    <source>
        <strain evidence="2 3">USNM 41457</strain>
    </source>
</reference>
<dbReference type="InParanoid" id="J9DMD3"/>
<dbReference type="Proteomes" id="UP000003163">
    <property type="component" value="Unassembled WGS sequence"/>
</dbReference>
<name>J9DMD3_EDHAE</name>
<comment type="caution">
    <text evidence="2">The sequence shown here is derived from an EMBL/GenBank/DDBJ whole genome shotgun (WGS) entry which is preliminary data.</text>
</comment>
<dbReference type="AlphaFoldDB" id="J9DMD3"/>
<dbReference type="VEuPathDB" id="MicrosporidiaDB:EDEG_01950"/>
<feature type="region of interest" description="Disordered" evidence="1">
    <location>
        <begin position="40"/>
        <end position="104"/>
    </location>
</feature>
<evidence type="ECO:0000256" key="1">
    <source>
        <dbReference type="SAM" id="MobiDB-lite"/>
    </source>
</evidence>
<organism evidence="2 3">
    <name type="scientific">Edhazardia aedis (strain USNM 41457)</name>
    <name type="common">Microsporidian parasite</name>
    <dbReference type="NCBI Taxonomy" id="1003232"/>
    <lineage>
        <taxon>Eukaryota</taxon>
        <taxon>Fungi</taxon>
        <taxon>Fungi incertae sedis</taxon>
        <taxon>Microsporidia</taxon>
        <taxon>Edhazardia</taxon>
    </lineage>
</organism>
<feature type="compositionally biased region" description="Basic and acidic residues" evidence="1">
    <location>
        <begin position="49"/>
        <end position="104"/>
    </location>
</feature>
<evidence type="ECO:0000313" key="3">
    <source>
        <dbReference type="Proteomes" id="UP000003163"/>
    </source>
</evidence>
<proteinExistence type="predicted"/>
<reference evidence="3" key="2">
    <citation type="submission" date="2015-07" db="EMBL/GenBank/DDBJ databases">
        <title>Contrasting host-pathogen interactions and genome evolution in two generalist and specialist microsporidian pathogens of mosquitoes.</title>
        <authorList>
            <consortium name="The Broad Institute Genomics Platform"/>
            <consortium name="The Broad Institute Genome Sequencing Center for Infectious Disease"/>
            <person name="Cuomo C.A."/>
            <person name="Sanscrainte N.D."/>
            <person name="Goldberg J.M."/>
            <person name="Heiman D."/>
            <person name="Young S."/>
            <person name="Zeng Q."/>
            <person name="Becnel J.J."/>
            <person name="Birren B.W."/>
        </authorList>
    </citation>
    <scope>NUCLEOTIDE SEQUENCE [LARGE SCALE GENOMIC DNA]</scope>
    <source>
        <strain evidence="3">USNM 41457</strain>
    </source>
</reference>
<dbReference type="EMBL" id="AFBI03000031">
    <property type="protein sequence ID" value="EJW03755.1"/>
    <property type="molecule type" value="Genomic_DNA"/>
</dbReference>
<gene>
    <name evidence="2" type="ORF">EDEG_01950</name>
</gene>
<accession>J9DMD3</accession>
<protein>
    <submittedName>
        <fullName evidence="2">Uncharacterized protein</fullName>
    </submittedName>
</protein>
<keyword evidence="3" id="KW-1185">Reference proteome</keyword>
<dbReference type="HOGENOM" id="CLU_1627013_0_0_1"/>
<sequence>MTTDNKKYKKKEVEKHYISPTKLYFTKNNKIESKKLRLFESSSSTDSFENSKKRIDKQIDNSSTEKKNSKRSDNAAKKTDLKERSNIDKTVNDCTKKEKNRSDNKFVDESEKIKKMVNLYDHKNDQDIYKLQRKFDKLKEKEREKNEISQKKYYTPNYIFLII</sequence>